<feature type="domain" description="AMP-dependent synthetase/ligase" evidence="1">
    <location>
        <begin position="48"/>
        <end position="336"/>
    </location>
</feature>
<evidence type="ECO:0000313" key="2">
    <source>
        <dbReference type="EMBL" id="KAG6501367.1"/>
    </source>
</evidence>
<dbReference type="InterPro" id="IPR042099">
    <property type="entry name" value="ANL_N_sf"/>
</dbReference>
<organism evidence="2 3">
    <name type="scientific">Zingiber officinale</name>
    <name type="common">Ginger</name>
    <name type="synonym">Amomum zingiber</name>
    <dbReference type="NCBI Taxonomy" id="94328"/>
    <lineage>
        <taxon>Eukaryota</taxon>
        <taxon>Viridiplantae</taxon>
        <taxon>Streptophyta</taxon>
        <taxon>Embryophyta</taxon>
        <taxon>Tracheophyta</taxon>
        <taxon>Spermatophyta</taxon>
        <taxon>Magnoliopsida</taxon>
        <taxon>Liliopsida</taxon>
        <taxon>Zingiberales</taxon>
        <taxon>Zingiberaceae</taxon>
        <taxon>Zingiber</taxon>
    </lineage>
</organism>
<dbReference type="InterPro" id="IPR000873">
    <property type="entry name" value="AMP-dep_synth/lig_dom"/>
</dbReference>
<reference evidence="2 3" key="1">
    <citation type="submission" date="2020-08" db="EMBL/GenBank/DDBJ databases">
        <title>Plant Genome Project.</title>
        <authorList>
            <person name="Zhang R.-G."/>
        </authorList>
    </citation>
    <scope>NUCLEOTIDE SEQUENCE [LARGE SCALE GENOMIC DNA]</scope>
    <source>
        <tissue evidence="2">Rhizome</tissue>
    </source>
</reference>
<dbReference type="GO" id="GO:0005783">
    <property type="term" value="C:endoplasmic reticulum"/>
    <property type="evidence" value="ECO:0007669"/>
    <property type="project" value="TreeGrafter"/>
</dbReference>
<accession>A0A8J5GDG8</accession>
<dbReference type="GO" id="GO:0004467">
    <property type="term" value="F:long-chain fatty acid-CoA ligase activity"/>
    <property type="evidence" value="ECO:0007669"/>
    <property type="project" value="TreeGrafter"/>
</dbReference>
<dbReference type="EMBL" id="JACMSC010000011">
    <property type="protein sequence ID" value="KAG6501367.1"/>
    <property type="molecule type" value="Genomic_DNA"/>
</dbReference>
<dbReference type="GO" id="GO:0010143">
    <property type="term" value="P:cutin biosynthetic process"/>
    <property type="evidence" value="ECO:0007669"/>
    <property type="project" value="TreeGrafter"/>
</dbReference>
<proteinExistence type="predicted"/>
<keyword evidence="3" id="KW-1185">Reference proteome</keyword>
<comment type="caution">
    <text evidence="2">The sequence shown here is derived from an EMBL/GenBank/DDBJ whole genome shotgun (WGS) entry which is preliminary data.</text>
</comment>
<dbReference type="GO" id="GO:0016020">
    <property type="term" value="C:membrane"/>
    <property type="evidence" value="ECO:0007669"/>
    <property type="project" value="TreeGrafter"/>
</dbReference>
<dbReference type="AlphaFoldDB" id="A0A8J5GDG8"/>
<gene>
    <name evidence="2" type="ORF">ZIOFF_041246</name>
</gene>
<dbReference type="GO" id="GO:0010025">
    <property type="term" value="P:wax biosynthetic process"/>
    <property type="evidence" value="ECO:0007669"/>
    <property type="project" value="TreeGrafter"/>
</dbReference>
<evidence type="ECO:0000313" key="3">
    <source>
        <dbReference type="Proteomes" id="UP000734854"/>
    </source>
</evidence>
<dbReference type="SUPFAM" id="SSF56801">
    <property type="entry name" value="Acetyl-CoA synthetase-like"/>
    <property type="match status" value="1"/>
</dbReference>
<dbReference type="Pfam" id="PF00501">
    <property type="entry name" value="AMP-binding"/>
    <property type="match status" value="1"/>
</dbReference>
<dbReference type="Proteomes" id="UP000734854">
    <property type="component" value="Unassembled WGS sequence"/>
</dbReference>
<dbReference type="Gene3D" id="3.40.50.12780">
    <property type="entry name" value="N-terminal domain of ligase-like"/>
    <property type="match status" value="1"/>
</dbReference>
<sequence length="517" mass="58587">MEVEFKSSIYNVSIILQILSSNCTSTMHLKVIVSLGSTTVEQNAAAANTGMKLYSWDEILEMGKENTSDPLPPKPLDICTIMYTSGTRGDPKGVVLTHECIATYVTGTDLFMNQFEDKMTTDDVYLSFLPLAHILDRTIEEYFFHHGASVGYYQGDIHALRDDLMELKPTLFAGVPRVFEKVYEGVLKALSELLPHRRMIFNALYRYKLHWMRLGYSHKTASPLADFLAFRKVKDRLGGRVRLIISGGAPLSPEVEEFLRVTSCAYLIQGYGLTETCGVSTVGFPDDMSLVGTVGVTSAYVEVRLEEVPELEYDPLATPSRGEVCLRGKTIFTEYYKNPELTKEVMIDGWFHTGDIGEMRPDGVLKIIDRKKNIFKLSQGEYVAVEYLENTYKVSPIVEDIWVYGDSFKSVLVAVTTPHEDSTQRWAQANGHQGSFYDLCKLEDLKKYILQELKKVAETNKLRGFEHIKGIVVDPLPFDVERDLVTPTMKKKRAQMLKFYQSDIGKVYQNISAERKR</sequence>
<protein>
    <recommendedName>
        <fullName evidence="1">AMP-dependent synthetase/ligase domain-containing protein</fullName>
    </recommendedName>
</protein>
<dbReference type="PANTHER" id="PTHR43272:SF6">
    <property type="entry name" value="LONG CHAIN ACYL-COA SYNTHETASE 1"/>
    <property type="match status" value="1"/>
</dbReference>
<dbReference type="PANTHER" id="PTHR43272">
    <property type="entry name" value="LONG-CHAIN-FATTY-ACID--COA LIGASE"/>
    <property type="match status" value="1"/>
</dbReference>
<evidence type="ECO:0000259" key="1">
    <source>
        <dbReference type="Pfam" id="PF00501"/>
    </source>
</evidence>
<name>A0A8J5GDG8_ZINOF</name>